<evidence type="ECO:0000256" key="2">
    <source>
        <dbReference type="ARBA" id="ARBA00022485"/>
    </source>
</evidence>
<evidence type="ECO:0000313" key="10">
    <source>
        <dbReference type="EMBL" id="TCL58800.1"/>
    </source>
</evidence>
<keyword evidence="2" id="KW-0004">4Fe-4S</keyword>
<sequence>MKLKQIIHQWAWVILIAFCLIGVAYPVIGAAALICMAAPVVTAFFKGRMWCGHFCPRGSYNDVVLAQFSRRLKLPRLFKGAWFRWTFFGLLMAAFAVQIGLAWGDPWAVGKVFVRMIIVTTLLATVLGLIFQPRTWCGICPMGTLAGAVAQRRAAAKAGKGPAVAPSCPGNAAKLPQSPERS</sequence>
<dbReference type="GO" id="GO:0046872">
    <property type="term" value="F:metal ion binding"/>
    <property type="evidence" value="ECO:0007669"/>
    <property type="project" value="UniProtKB-KW"/>
</dbReference>
<keyword evidence="5" id="KW-0408">Iron</keyword>
<evidence type="ECO:0000256" key="4">
    <source>
        <dbReference type="ARBA" id="ARBA00022982"/>
    </source>
</evidence>
<dbReference type="GO" id="GO:0051539">
    <property type="term" value="F:4 iron, 4 sulfur cluster binding"/>
    <property type="evidence" value="ECO:0007669"/>
    <property type="project" value="UniProtKB-KW"/>
</dbReference>
<feature type="transmembrane region" description="Helical" evidence="8">
    <location>
        <begin position="12"/>
        <end position="40"/>
    </location>
</feature>
<dbReference type="PANTHER" id="PTHR30176:SF3">
    <property type="entry name" value="FERREDOXIN-TYPE PROTEIN NAPH"/>
    <property type="match status" value="1"/>
</dbReference>
<dbReference type="PANTHER" id="PTHR30176">
    <property type="entry name" value="FERREDOXIN-TYPE PROTEIN NAPH"/>
    <property type="match status" value="1"/>
</dbReference>
<feature type="domain" description="4Fe-4S ferredoxin-type" evidence="9">
    <location>
        <begin position="117"/>
        <end position="151"/>
    </location>
</feature>
<dbReference type="Proteomes" id="UP000295008">
    <property type="component" value="Unassembled WGS sequence"/>
</dbReference>
<gene>
    <name evidence="10" type="ORF">EDC14_104014</name>
</gene>
<keyword evidence="8" id="KW-0812">Transmembrane</keyword>
<dbReference type="InterPro" id="IPR017896">
    <property type="entry name" value="4Fe4S_Fe-S-bd"/>
</dbReference>
<evidence type="ECO:0000259" key="9">
    <source>
        <dbReference type="Pfam" id="PF12801"/>
    </source>
</evidence>
<keyword evidence="11" id="KW-1185">Reference proteome</keyword>
<dbReference type="OrthoDB" id="9786132at2"/>
<keyword evidence="4" id="KW-0249">Electron transport</keyword>
<protein>
    <submittedName>
        <fullName evidence="10">4Fe-4S binding protein</fullName>
    </submittedName>
</protein>
<evidence type="ECO:0000313" key="11">
    <source>
        <dbReference type="Proteomes" id="UP000295008"/>
    </source>
</evidence>
<evidence type="ECO:0000256" key="7">
    <source>
        <dbReference type="SAM" id="MobiDB-lite"/>
    </source>
</evidence>
<dbReference type="Pfam" id="PF12801">
    <property type="entry name" value="Fer4_5"/>
    <property type="match status" value="2"/>
</dbReference>
<keyword evidence="1" id="KW-0813">Transport</keyword>
<dbReference type="AlphaFoldDB" id="A0A4R1R0H9"/>
<keyword evidence="3" id="KW-0479">Metal-binding</keyword>
<feature type="region of interest" description="Disordered" evidence="7">
    <location>
        <begin position="159"/>
        <end position="182"/>
    </location>
</feature>
<keyword evidence="8" id="KW-1133">Transmembrane helix</keyword>
<reference evidence="10 11" key="1">
    <citation type="submission" date="2019-03" db="EMBL/GenBank/DDBJ databases">
        <title>Genomic Encyclopedia of Type Strains, Phase IV (KMG-IV): sequencing the most valuable type-strain genomes for metagenomic binning, comparative biology and taxonomic classification.</title>
        <authorList>
            <person name="Goeker M."/>
        </authorList>
    </citation>
    <scope>NUCLEOTIDE SEQUENCE [LARGE SCALE GENOMIC DNA]</scope>
    <source>
        <strain evidence="10 11">LX-B</strain>
    </source>
</reference>
<feature type="transmembrane region" description="Helical" evidence="8">
    <location>
        <begin position="112"/>
        <end position="131"/>
    </location>
</feature>
<feature type="transmembrane region" description="Helical" evidence="8">
    <location>
        <begin position="82"/>
        <end position="103"/>
    </location>
</feature>
<evidence type="ECO:0000256" key="6">
    <source>
        <dbReference type="ARBA" id="ARBA00023014"/>
    </source>
</evidence>
<dbReference type="RefSeq" id="WP_132016662.1">
    <property type="nucleotide sequence ID" value="NZ_SLUN01000040.1"/>
</dbReference>
<evidence type="ECO:0000256" key="8">
    <source>
        <dbReference type="SAM" id="Phobius"/>
    </source>
</evidence>
<name>A0A4R1R0H9_HYDET</name>
<comment type="caution">
    <text evidence="10">The sequence shown here is derived from an EMBL/GenBank/DDBJ whole genome shotgun (WGS) entry which is preliminary data.</text>
</comment>
<dbReference type="EMBL" id="SLUN01000040">
    <property type="protein sequence ID" value="TCL58800.1"/>
    <property type="molecule type" value="Genomic_DNA"/>
</dbReference>
<accession>A0A4R1R0H9</accession>
<keyword evidence="8" id="KW-0472">Membrane</keyword>
<evidence type="ECO:0000256" key="1">
    <source>
        <dbReference type="ARBA" id="ARBA00022448"/>
    </source>
</evidence>
<evidence type="ECO:0000256" key="3">
    <source>
        <dbReference type="ARBA" id="ARBA00022723"/>
    </source>
</evidence>
<organism evidence="10 11">
    <name type="scientific">Hydrogenispora ethanolica</name>
    <dbReference type="NCBI Taxonomy" id="1082276"/>
    <lineage>
        <taxon>Bacteria</taxon>
        <taxon>Bacillati</taxon>
        <taxon>Bacillota</taxon>
        <taxon>Hydrogenispora</taxon>
    </lineage>
</organism>
<proteinExistence type="predicted"/>
<feature type="domain" description="4Fe-4S ferredoxin-type" evidence="9">
    <location>
        <begin position="29"/>
        <end position="75"/>
    </location>
</feature>
<evidence type="ECO:0000256" key="5">
    <source>
        <dbReference type="ARBA" id="ARBA00023004"/>
    </source>
</evidence>
<keyword evidence="6" id="KW-0411">Iron-sulfur</keyword>
<dbReference type="InterPro" id="IPR051684">
    <property type="entry name" value="Electron_Trans/Redox"/>
</dbReference>
<dbReference type="GO" id="GO:0005886">
    <property type="term" value="C:plasma membrane"/>
    <property type="evidence" value="ECO:0007669"/>
    <property type="project" value="TreeGrafter"/>
</dbReference>